<evidence type="ECO:0000313" key="4">
    <source>
        <dbReference type="Proteomes" id="UP001501598"/>
    </source>
</evidence>
<accession>A0ABP8S235</accession>
<dbReference type="EMBL" id="BAABGT010000115">
    <property type="protein sequence ID" value="GAA4558781.1"/>
    <property type="molecule type" value="Genomic_DNA"/>
</dbReference>
<sequence>MTVELPSDPQMQAVIGVFRQHLGEPMRELGAAEVRTRRAALRSSVPPAVELAEVRDIAVSGRSGEVPVRLYRPQDGPSAGVVVYLHGGGWVLGSLDESDTFCRVFAGITGCDVVSVEYRLAPEHTYPAAVEDADDAVRWIARELAGDAPLVLMGDSAGGTLAAAVAQHARADGSPQVALQVLVYPVLDHRMATPSYTERGGKLLISADDMDWFWSVYVPDVERRAEPDASPGLVEDLAGLAPALFVVAEFDPMRDEALDYARRLESAGVPTTVLHYDTVAHGFFPMAGTLAVADNAIRTVGLAVADACRAGGAVSRG</sequence>
<evidence type="ECO:0000313" key="3">
    <source>
        <dbReference type="EMBL" id="GAA4558781.1"/>
    </source>
</evidence>
<dbReference type="RefSeq" id="WP_345426969.1">
    <property type="nucleotide sequence ID" value="NZ_BAABGT010000115.1"/>
</dbReference>
<gene>
    <name evidence="3" type="ORF">GCM10023175_65570</name>
</gene>
<keyword evidence="1 3" id="KW-0378">Hydrolase</keyword>
<dbReference type="InterPro" id="IPR050300">
    <property type="entry name" value="GDXG_lipolytic_enzyme"/>
</dbReference>
<dbReference type="PANTHER" id="PTHR48081:SF8">
    <property type="entry name" value="ALPHA_BETA HYDROLASE FOLD-3 DOMAIN-CONTAINING PROTEIN-RELATED"/>
    <property type="match status" value="1"/>
</dbReference>
<dbReference type="Pfam" id="PF07859">
    <property type="entry name" value="Abhydrolase_3"/>
    <property type="match status" value="1"/>
</dbReference>
<name>A0ABP8S235_9PSEU</name>
<dbReference type="SUPFAM" id="SSF53474">
    <property type="entry name" value="alpha/beta-Hydrolases"/>
    <property type="match status" value="1"/>
</dbReference>
<dbReference type="Gene3D" id="3.40.50.1820">
    <property type="entry name" value="alpha/beta hydrolase"/>
    <property type="match status" value="1"/>
</dbReference>
<comment type="caution">
    <text evidence="3">The sequence shown here is derived from an EMBL/GenBank/DDBJ whole genome shotgun (WGS) entry which is preliminary data.</text>
</comment>
<dbReference type="Proteomes" id="UP001501598">
    <property type="component" value="Unassembled WGS sequence"/>
</dbReference>
<feature type="domain" description="Alpha/beta hydrolase fold-3" evidence="2">
    <location>
        <begin position="82"/>
        <end position="284"/>
    </location>
</feature>
<dbReference type="InterPro" id="IPR013094">
    <property type="entry name" value="AB_hydrolase_3"/>
</dbReference>
<dbReference type="PANTHER" id="PTHR48081">
    <property type="entry name" value="AB HYDROLASE SUPERFAMILY PROTEIN C4A8.06C"/>
    <property type="match status" value="1"/>
</dbReference>
<keyword evidence="4" id="KW-1185">Reference proteome</keyword>
<proteinExistence type="predicted"/>
<organism evidence="3 4">
    <name type="scientific">Pseudonocardia xishanensis</name>
    <dbReference type="NCBI Taxonomy" id="630995"/>
    <lineage>
        <taxon>Bacteria</taxon>
        <taxon>Bacillati</taxon>
        <taxon>Actinomycetota</taxon>
        <taxon>Actinomycetes</taxon>
        <taxon>Pseudonocardiales</taxon>
        <taxon>Pseudonocardiaceae</taxon>
        <taxon>Pseudonocardia</taxon>
    </lineage>
</organism>
<dbReference type="GO" id="GO:0016787">
    <property type="term" value="F:hydrolase activity"/>
    <property type="evidence" value="ECO:0007669"/>
    <property type="project" value="UniProtKB-KW"/>
</dbReference>
<protein>
    <submittedName>
        <fullName evidence="3">Alpha/beta hydrolase</fullName>
    </submittedName>
</protein>
<evidence type="ECO:0000256" key="1">
    <source>
        <dbReference type="ARBA" id="ARBA00022801"/>
    </source>
</evidence>
<evidence type="ECO:0000259" key="2">
    <source>
        <dbReference type="Pfam" id="PF07859"/>
    </source>
</evidence>
<reference evidence="4" key="1">
    <citation type="journal article" date="2019" name="Int. J. Syst. Evol. Microbiol.">
        <title>The Global Catalogue of Microorganisms (GCM) 10K type strain sequencing project: providing services to taxonomists for standard genome sequencing and annotation.</title>
        <authorList>
            <consortium name="The Broad Institute Genomics Platform"/>
            <consortium name="The Broad Institute Genome Sequencing Center for Infectious Disease"/>
            <person name="Wu L."/>
            <person name="Ma J."/>
        </authorList>
    </citation>
    <scope>NUCLEOTIDE SEQUENCE [LARGE SCALE GENOMIC DNA]</scope>
    <source>
        <strain evidence="4">JCM 17906</strain>
    </source>
</reference>
<dbReference type="InterPro" id="IPR029058">
    <property type="entry name" value="AB_hydrolase_fold"/>
</dbReference>